<dbReference type="AlphaFoldDB" id="A0AA88J0F3"/>
<organism evidence="2 3">
    <name type="scientific">Ficus carica</name>
    <name type="common">Common fig</name>
    <dbReference type="NCBI Taxonomy" id="3494"/>
    <lineage>
        <taxon>Eukaryota</taxon>
        <taxon>Viridiplantae</taxon>
        <taxon>Streptophyta</taxon>
        <taxon>Embryophyta</taxon>
        <taxon>Tracheophyta</taxon>
        <taxon>Spermatophyta</taxon>
        <taxon>Magnoliopsida</taxon>
        <taxon>eudicotyledons</taxon>
        <taxon>Gunneridae</taxon>
        <taxon>Pentapetalae</taxon>
        <taxon>rosids</taxon>
        <taxon>fabids</taxon>
        <taxon>Rosales</taxon>
        <taxon>Moraceae</taxon>
        <taxon>Ficeae</taxon>
        <taxon>Ficus</taxon>
    </lineage>
</organism>
<proteinExistence type="predicted"/>
<dbReference type="Proteomes" id="UP001187192">
    <property type="component" value="Unassembled WGS sequence"/>
</dbReference>
<evidence type="ECO:0000313" key="3">
    <source>
        <dbReference type="Proteomes" id="UP001187192"/>
    </source>
</evidence>
<comment type="caution">
    <text evidence="2">The sequence shown here is derived from an EMBL/GenBank/DDBJ whole genome shotgun (WGS) entry which is preliminary data.</text>
</comment>
<dbReference type="EMBL" id="BTGU01000078">
    <property type="protein sequence ID" value="GMN58461.1"/>
    <property type="molecule type" value="Genomic_DNA"/>
</dbReference>
<gene>
    <name evidence="2" type="ORF">TIFTF001_027560</name>
</gene>
<evidence type="ECO:0000256" key="1">
    <source>
        <dbReference type="SAM" id="MobiDB-lite"/>
    </source>
</evidence>
<feature type="compositionally biased region" description="Polar residues" evidence="1">
    <location>
        <begin position="64"/>
        <end position="84"/>
    </location>
</feature>
<feature type="region of interest" description="Disordered" evidence="1">
    <location>
        <begin position="52"/>
        <end position="100"/>
    </location>
</feature>
<name>A0AA88J0F3_FICCA</name>
<feature type="region of interest" description="Disordered" evidence="1">
    <location>
        <begin position="1"/>
        <end position="32"/>
    </location>
</feature>
<evidence type="ECO:0000313" key="2">
    <source>
        <dbReference type="EMBL" id="GMN58461.1"/>
    </source>
</evidence>
<keyword evidence="3" id="KW-1185">Reference proteome</keyword>
<protein>
    <submittedName>
        <fullName evidence="2">Uncharacterized protein</fullName>
    </submittedName>
</protein>
<accession>A0AA88J0F3</accession>
<sequence>MVKPSQPPSSFGKVRTTPLLQPKRRSSPIEKQRLKGRITEALRRRKRIPIASPSCPELEPAVVESSTGSNSVEVMSFPGRSSNPGYKERNVHSDSGSESEEDMILAFAACVIAWYRM</sequence>
<reference evidence="2" key="1">
    <citation type="submission" date="2023-07" db="EMBL/GenBank/DDBJ databases">
        <title>draft genome sequence of fig (Ficus carica).</title>
        <authorList>
            <person name="Takahashi T."/>
            <person name="Nishimura K."/>
        </authorList>
    </citation>
    <scope>NUCLEOTIDE SEQUENCE</scope>
</reference>